<feature type="domain" description="AB hydrolase-1" evidence="1">
    <location>
        <begin position="7"/>
        <end position="236"/>
    </location>
</feature>
<dbReference type="InterPro" id="IPR000073">
    <property type="entry name" value="AB_hydrolase_1"/>
</dbReference>
<dbReference type="PANTHER" id="PTHR37017">
    <property type="entry name" value="AB HYDROLASE-1 DOMAIN-CONTAINING PROTEIN-RELATED"/>
    <property type="match status" value="1"/>
</dbReference>
<dbReference type="InterPro" id="IPR029058">
    <property type="entry name" value="AB_hydrolase_fold"/>
</dbReference>
<comment type="caution">
    <text evidence="2">The sequence shown here is derived from an EMBL/GenBank/DDBJ whole genome shotgun (WGS) entry which is preliminary data.</text>
</comment>
<dbReference type="Pfam" id="PF12697">
    <property type="entry name" value="Abhydrolase_6"/>
    <property type="match status" value="1"/>
</dbReference>
<proteinExistence type="predicted"/>
<evidence type="ECO:0000313" key="2">
    <source>
        <dbReference type="EMBL" id="KAH6664781.1"/>
    </source>
</evidence>
<keyword evidence="3" id="KW-1185">Reference proteome</keyword>
<dbReference type="PANTHER" id="PTHR37017:SF13">
    <property type="entry name" value="AB HYDROLASE-1 DOMAIN-CONTAINING PROTEIN"/>
    <property type="match status" value="1"/>
</dbReference>
<organism evidence="2 3">
    <name type="scientific">Plectosphaerella plurivora</name>
    <dbReference type="NCBI Taxonomy" id="936078"/>
    <lineage>
        <taxon>Eukaryota</taxon>
        <taxon>Fungi</taxon>
        <taxon>Dikarya</taxon>
        <taxon>Ascomycota</taxon>
        <taxon>Pezizomycotina</taxon>
        <taxon>Sordariomycetes</taxon>
        <taxon>Hypocreomycetidae</taxon>
        <taxon>Glomerellales</taxon>
        <taxon>Plectosphaerellaceae</taxon>
        <taxon>Plectosphaerella</taxon>
    </lineage>
</organism>
<evidence type="ECO:0000259" key="1">
    <source>
        <dbReference type="Pfam" id="PF12697"/>
    </source>
</evidence>
<dbReference type="Proteomes" id="UP000770015">
    <property type="component" value="Unassembled WGS sequence"/>
</dbReference>
<protein>
    <submittedName>
        <fullName evidence="2">Alpha/beta hydrolase fold-1</fullName>
    </submittedName>
</protein>
<dbReference type="SUPFAM" id="SSF53474">
    <property type="entry name" value="alpha/beta-Hydrolases"/>
    <property type="match status" value="1"/>
</dbReference>
<dbReference type="AlphaFoldDB" id="A0A9P8V2C0"/>
<gene>
    <name evidence="2" type="ORF">F5X68DRAFT_143946</name>
</gene>
<dbReference type="InterPro" id="IPR052897">
    <property type="entry name" value="Sec-Metab_Biosynth_Hydrolase"/>
</dbReference>
<dbReference type="GO" id="GO:0016787">
    <property type="term" value="F:hydrolase activity"/>
    <property type="evidence" value="ECO:0007669"/>
    <property type="project" value="UniProtKB-KW"/>
</dbReference>
<dbReference type="Gene3D" id="3.40.50.1820">
    <property type="entry name" value="alpha/beta hydrolase"/>
    <property type="match status" value="1"/>
</dbReference>
<name>A0A9P8V2C0_9PEZI</name>
<evidence type="ECO:0000313" key="3">
    <source>
        <dbReference type="Proteomes" id="UP000770015"/>
    </source>
</evidence>
<dbReference type="EMBL" id="JAGSXJ010000039">
    <property type="protein sequence ID" value="KAH6664781.1"/>
    <property type="molecule type" value="Genomic_DNA"/>
</dbReference>
<sequence length="247" mass="25735">MSTSPVILFTPGAWHGPWAFDTIRKELGGRGLDTGAVTLPSVGSTDPSFGVAEDTAAVRAEIEKLVNEGREIVVVAHSYGGVPSSNAVEGFNLKDRAAAGKKGGVASVIYMTSFAIPAGTSLMDGVGGVYPPWWNVSVPGFLSPMTPLEIFYADVPADIAAAAVSRILPEPLNIATDKSGFEPWNQGFSVGYIFAEDDQAIPLAAQQGMATQFPAGSFTASLKSSHSPFLSMPKALGDIIEKIAAGF</sequence>
<reference evidence="2" key="1">
    <citation type="journal article" date="2021" name="Nat. Commun.">
        <title>Genetic determinants of endophytism in the Arabidopsis root mycobiome.</title>
        <authorList>
            <person name="Mesny F."/>
            <person name="Miyauchi S."/>
            <person name="Thiergart T."/>
            <person name="Pickel B."/>
            <person name="Atanasova L."/>
            <person name="Karlsson M."/>
            <person name="Huettel B."/>
            <person name="Barry K.W."/>
            <person name="Haridas S."/>
            <person name="Chen C."/>
            <person name="Bauer D."/>
            <person name="Andreopoulos W."/>
            <person name="Pangilinan J."/>
            <person name="LaButti K."/>
            <person name="Riley R."/>
            <person name="Lipzen A."/>
            <person name="Clum A."/>
            <person name="Drula E."/>
            <person name="Henrissat B."/>
            <person name="Kohler A."/>
            <person name="Grigoriev I.V."/>
            <person name="Martin F.M."/>
            <person name="Hacquard S."/>
        </authorList>
    </citation>
    <scope>NUCLEOTIDE SEQUENCE</scope>
    <source>
        <strain evidence="2">MPI-SDFR-AT-0117</strain>
    </source>
</reference>
<accession>A0A9P8V2C0</accession>
<dbReference type="OrthoDB" id="408373at2759"/>
<keyword evidence="2" id="KW-0378">Hydrolase</keyword>